<dbReference type="InterPro" id="IPR007499">
    <property type="entry name" value="ERF_bacteria_virus"/>
</dbReference>
<proteinExistence type="predicted"/>
<protein>
    <submittedName>
        <fullName evidence="2">ERF superfamily protein</fullName>
    </submittedName>
</protein>
<dbReference type="RefSeq" id="WP_053073108.1">
    <property type="nucleotide sequence ID" value="NZ_CP011913.1"/>
</dbReference>
<name>A0ABN4GWH0_CORUL</name>
<feature type="region of interest" description="Disordered" evidence="1">
    <location>
        <begin position="137"/>
        <end position="159"/>
    </location>
</feature>
<evidence type="ECO:0000256" key="1">
    <source>
        <dbReference type="SAM" id="MobiDB-lite"/>
    </source>
</evidence>
<dbReference type="Pfam" id="PF04404">
    <property type="entry name" value="ERF"/>
    <property type="match status" value="1"/>
</dbReference>
<gene>
    <name evidence="2" type="ORF">CulFRC58_1695</name>
</gene>
<dbReference type="EMBL" id="CP011913">
    <property type="protein sequence ID" value="AKN77549.1"/>
    <property type="molecule type" value="Genomic_DNA"/>
</dbReference>
<dbReference type="Proteomes" id="UP000036185">
    <property type="component" value="Chromosome"/>
</dbReference>
<reference evidence="2 3" key="1">
    <citation type="journal article" date="2014" name="Int. J. Syst. Evol. Microbiol.">
        <title>Draft Genome Sequence of Corynebacterium ulcerans FRC58, Isolated from the Bronchitic Aspiration of a Patient in France.</title>
        <authorList>
            <person name="Silva Ado S."/>
            <person name="Barauna R.A."/>
            <person name="de Sa P.C."/>
            <person name="das Gracas D.A."/>
            <person name="Carneiro A.R."/>
            <person name="Thouvenin M."/>
            <person name="Azevedo V."/>
            <person name="Badell E."/>
            <person name="Guiso N."/>
            <person name="da Silva A.L."/>
            <person name="Ramos R.T."/>
        </authorList>
    </citation>
    <scope>NUCLEOTIDE SEQUENCE [LARGE SCALE GENOMIC DNA]</scope>
    <source>
        <strain evidence="2 3">FRC58</strain>
    </source>
</reference>
<sequence>MSEEKVAPKPIAQVLVDVSKEVGAVKKDGHNRQQNFNFRGIDAVTNAVHPALVKHRVFLQPEVLDAVYSTATTNNGKVVNVVRIRYRLTFHGPAGDSISVTVWGEANDHGDKATAKAHSVALRTALLQPLCLPTDEKDPDEDSYVHEAPQAPQGPTEEQKAQYQALSARLQEATTVEAITKIVEEAEKVPCIEPLRPQLVNHSLRLVPIFQEVEGLRLLWQVAERAGVFESVKDAILARVQELNGAGDGVQ</sequence>
<organism evidence="2 3">
    <name type="scientific">Corynebacterium ulcerans FRC58</name>
    <dbReference type="NCBI Taxonomy" id="1408268"/>
    <lineage>
        <taxon>Bacteria</taxon>
        <taxon>Bacillati</taxon>
        <taxon>Actinomycetota</taxon>
        <taxon>Actinomycetes</taxon>
        <taxon>Mycobacteriales</taxon>
        <taxon>Corynebacteriaceae</taxon>
        <taxon>Corynebacterium</taxon>
    </lineage>
</organism>
<evidence type="ECO:0000313" key="2">
    <source>
        <dbReference type="EMBL" id="AKN77549.1"/>
    </source>
</evidence>
<evidence type="ECO:0000313" key="3">
    <source>
        <dbReference type="Proteomes" id="UP000036185"/>
    </source>
</evidence>
<keyword evidence="3" id="KW-1185">Reference proteome</keyword>
<accession>A0ABN4GWH0</accession>